<feature type="region of interest" description="Disordered" evidence="1">
    <location>
        <begin position="104"/>
        <end position="134"/>
    </location>
</feature>
<protein>
    <submittedName>
        <fullName evidence="2">Uncharacterized protein</fullName>
    </submittedName>
</protein>
<comment type="caution">
    <text evidence="2">The sequence shown here is derived from an EMBL/GenBank/DDBJ whole genome shotgun (WGS) entry which is preliminary data.</text>
</comment>
<evidence type="ECO:0000313" key="3">
    <source>
        <dbReference type="Proteomes" id="UP000247702"/>
    </source>
</evidence>
<gene>
    <name evidence="2" type="ORF">RclHR1_40110001</name>
</gene>
<proteinExistence type="predicted"/>
<sequence length="134" mass="16292">SKNSDDEDDEEELQLKKDDDDDEFQLKKDDLPKDMKENLHREVKWNTKRIPLNNQLNINITFELQKDVVTKMIIPVLFKILDTKAYLISENVLYEMIYQRHHHQKEDLLNKNKAEHERTKETRRKHTNSYRSEK</sequence>
<organism evidence="2 3">
    <name type="scientific">Rhizophagus clarus</name>
    <dbReference type="NCBI Taxonomy" id="94130"/>
    <lineage>
        <taxon>Eukaryota</taxon>
        <taxon>Fungi</taxon>
        <taxon>Fungi incertae sedis</taxon>
        <taxon>Mucoromycota</taxon>
        <taxon>Glomeromycotina</taxon>
        <taxon>Glomeromycetes</taxon>
        <taxon>Glomerales</taxon>
        <taxon>Glomeraceae</taxon>
        <taxon>Rhizophagus</taxon>
    </lineage>
</organism>
<feature type="region of interest" description="Disordered" evidence="1">
    <location>
        <begin position="1"/>
        <end position="35"/>
    </location>
</feature>
<reference evidence="2 3" key="1">
    <citation type="submission" date="2017-11" db="EMBL/GenBank/DDBJ databases">
        <title>The genome of Rhizophagus clarus HR1 reveals common genetic basis of auxotrophy among arbuscular mycorrhizal fungi.</title>
        <authorList>
            <person name="Kobayashi Y."/>
        </authorList>
    </citation>
    <scope>NUCLEOTIDE SEQUENCE [LARGE SCALE GENOMIC DNA]</scope>
    <source>
        <strain evidence="2 3">HR1</strain>
    </source>
</reference>
<feature type="compositionally biased region" description="Basic and acidic residues" evidence="1">
    <location>
        <begin position="13"/>
        <end position="35"/>
    </location>
</feature>
<dbReference type="AlphaFoldDB" id="A0A2Z6S8X1"/>
<evidence type="ECO:0000313" key="2">
    <source>
        <dbReference type="EMBL" id="GBC00967.1"/>
    </source>
</evidence>
<feature type="compositionally biased region" description="Acidic residues" evidence="1">
    <location>
        <begin position="1"/>
        <end position="12"/>
    </location>
</feature>
<name>A0A2Z6S8X1_9GLOM</name>
<dbReference type="EMBL" id="BEXD01003349">
    <property type="protein sequence ID" value="GBC00967.1"/>
    <property type="molecule type" value="Genomic_DNA"/>
</dbReference>
<evidence type="ECO:0000256" key="1">
    <source>
        <dbReference type="SAM" id="MobiDB-lite"/>
    </source>
</evidence>
<feature type="non-terminal residue" evidence="2">
    <location>
        <position position="1"/>
    </location>
</feature>
<keyword evidence="3" id="KW-1185">Reference proteome</keyword>
<accession>A0A2Z6S8X1</accession>
<dbReference type="Proteomes" id="UP000247702">
    <property type="component" value="Unassembled WGS sequence"/>
</dbReference>
<feature type="compositionally biased region" description="Basic and acidic residues" evidence="1">
    <location>
        <begin position="104"/>
        <end position="120"/>
    </location>
</feature>